<dbReference type="InterPro" id="IPR012338">
    <property type="entry name" value="Beta-lactam/transpept-like"/>
</dbReference>
<gene>
    <name evidence="3" type="ORF">DC432_11805</name>
</gene>
<dbReference type="AlphaFoldDB" id="A0A2T7WBQ1"/>
<name>A0A2T7WBQ1_MICTE</name>
<dbReference type="Pfam" id="PF00144">
    <property type="entry name" value="Beta-lactamase"/>
    <property type="match status" value="1"/>
</dbReference>
<evidence type="ECO:0000259" key="2">
    <source>
        <dbReference type="Pfam" id="PF00144"/>
    </source>
</evidence>
<sequence>MLGVDMRGWRRSAAIAIAGASLIAVVLSGCTAEGPVTVNVPTQVDATLPDETVAEMRDAVTAAITATGSTGAIVGVWAPWSGSWVSGVGTQSPGGAEVTPDLTFRAGEVTGAMTCDALYSLEADGTLSMDDPVTTWVSGLPGYEDITLRQLCDGTSGLGSYTSILDGMVLKNPDRVWNARELVAYGISQPRRNAPGESFSSSATNAELAGLAVERATGESLAAVLSERVTGPLGLSATGIPSPAPATPGPSSLTGHWSQPNGEGAYDCSAPLEFSTMSSSYGGASAGAVTDIDDLGRYAQALATGALLPPENDRFSAPIPVGGDQPTWFTAAGGAYQAGSLIGKFGWTPGYLVGAFADPQTGMSVAVVLNNSAGDKNTGAWLAWQLAAIASKAPAAAGQTMPEAGLPWTAEQMRDTIAGNAICAPPAG</sequence>
<evidence type="ECO:0000256" key="1">
    <source>
        <dbReference type="SAM" id="MobiDB-lite"/>
    </source>
</evidence>
<dbReference type="Proteomes" id="UP000244649">
    <property type="component" value="Unassembled WGS sequence"/>
</dbReference>
<dbReference type="PANTHER" id="PTHR46825">
    <property type="entry name" value="D-ALANYL-D-ALANINE-CARBOXYPEPTIDASE/ENDOPEPTIDASE AMPH"/>
    <property type="match status" value="1"/>
</dbReference>
<dbReference type="InterPro" id="IPR050491">
    <property type="entry name" value="AmpC-like"/>
</dbReference>
<feature type="region of interest" description="Disordered" evidence="1">
    <location>
        <begin position="236"/>
        <end position="262"/>
    </location>
</feature>
<dbReference type="EMBL" id="QDFT01000030">
    <property type="protein sequence ID" value="PVE68163.1"/>
    <property type="molecule type" value="Genomic_DNA"/>
</dbReference>
<reference evidence="3 4" key="1">
    <citation type="submission" date="2018-04" db="EMBL/GenBank/DDBJ databases">
        <authorList>
            <person name="Go L.Y."/>
            <person name="Mitchell J.A."/>
        </authorList>
    </citation>
    <scope>NUCLEOTIDE SEQUENCE [LARGE SCALE GENOMIC DNA]</scope>
    <source>
        <strain evidence="3 4">TPD7010</strain>
    </source>
</reference>
<keyword evidence="3" id="KW-0378">Hydrolase</keyword>
<dbReference type="PROSITE" id="PS51257">
    <property type="entry name" value="PROKAR_LIPOPROTEIN"/>
    <property type="match status" value="1"/>
</dbReference>
<dbReference type="SUPFAM" id="SSF56601">
    <property type="entry name" value="beta-lactamase/transpeptidase-like"/>
    <property type="match status" value="1"/>
</dbReference>
<accession>A0A2T7WBQ1</accession>
<dbReference type="Gene3D" id="3.40.710.10">
    <property type="entry name" value="DD-peptidase/beta-lactamase superfamily"/>
    <property type="match status" value="1"/>
</dbReference>
<dbReference type="GO" id="GO:0016787">
    <property type="term" value="F:hydrolase activity"/>
    <property type="evidence" value="ECO:0007669"/>
    <property type="project" value="UniProtKB-KW"/>
</dbReference>
<organism evidence="3 4">
    <name type="scientific">Microbacterium testaceum</name>
    <name type="common">Aureobacterium testaceum</name>
    <name type="synonym">Brevibacterium testaceum</name>
    <dbReference type="NCBI Taxonomy" id="2033"/>
    <lineage>
        <taxon>Bacteria</taxon>
        <taxon>Bacillati</taxon>
        <taxon>Actinomycetota</taxon>
        <taxon>Actinomycetes</taxon>
        <taxon>Micrococcales</taxon>
        <taxon>Microbacteriaceae</taxon>
        <taxon>Microbacterium</taxon>
    </lineage>
</organism>
<dbReference type="PANTHER" id="PTHR46825:SF7">
    <property type="entry name" value="D-ALANYL-D-ALANINE CARBOXYPEPTIDASE"/>
    <property type="match status" value="1"/>
</dbReference>
<dbReference type="InterPro" id="IPR001466">
    <property type="entry name" value="Beta-lactam-related"/>
</dbReference>
<feature type="domain" description="Beta-lactamase-related" evidence="2">
    <location>
        <begin position="87"/>
        <end position="383"/>
    </location>
</feature>
<evidence type="ECO:0000313" key="4">
    <source>
        <dbReference type="Proteomes" id="UP000244649"/>
    </source>
</evidence>
<protein>
    <submittedName>
        <fullName evidence="3">Serine hydrolase</fullName>
    </submittedName>
</protein>
<evidence type="ECO:0000313" key="3">
    <source>
        <dbReference type="EMBL" id="PVE68163.1"/>
    </source>
</evidence>
<comment type="caution">
    <text evidence="3">The sequence shown here is derived from an EMBL/GenBank/DDBJ whole genome shotgun (WGS) entry which is preliminary data.</text>
</comment>
<proteinExistence type="predicted"/>